<evidence type="ECO:0000313" key="3">
    <source>
        <dbReference type="Proteomes" id="UP000610960"/>
    </source>
</evidence>
<dbReference type="GO" id="GO:0005975">
    <property type="term" value="P:carbohydrate metabolic process"/>
    <property type="evidence" value="ECO:0007669"/>
    <property type="project" value="InterPro"/>
</dbReference>
<dbReference type="Proteomes" id="UP000610960">
    <property type="component" value="Unassembled WGS sequence"/>
</dbReference>
<gene>
    <name evidence="2" type="ORF">GCM10007981_13140</name>
</gene>
<dbReference type="InterPro" id="IPR008928">
    <property type="entry name" value="6-hairpin_glycosidase_sf"/>
</dbReference>
<keyword evidence="3" id="KW-1185">Reference proteome</keyword>
<evidence type="ECO:0000313" key="2">
    <source>
        <dbReference type="EMBL" id="GGP21414.1"/>
    </source>
</evidence>
<dbReference type="PANTHER" id="PTHR31616">
    <property type="entry name" value="TREHALASE"/>
    <property type="match status" value="1"/>
</dbReference>
<reference evidence="2" key="2">
    <citation type="submission" date="2020-09" db="EMBL/GenBank/DDBJ databases">
        <authorList>
            <person name="Sun Q."/>
            <person name="Ohkuma M."/>
        </authorList>
    </citation>
    <scope>NUCLEOTIDE SEQUENCE</scope>
    <source>
        <strain evidence="2">JCM 10088</strain>
    </source>
</reference>
<sequence>MVRYLVLGNGRLSAFFDDKYYLRELYYPLMGKENHSLQQYFRLGVWRDGFSWVHDFNPSMAYLEDALVSDVRINVRGIDLHINDVVDFVVPVLIRRISIGGKGKVRLFFTHDFTIKENDVGDTALFDPSLSSLIHYKDDRWFAASTSKGVDQYAVGYRGAGFEGTWRDCEDGELSGNSVAQGSVDSAMAVDAEAGEVVHYWLIAGQSYGDLEKLSKFVRERGPDKLLKRNVDYWRAFSNKDPRLLSSVPSDLLSHFKRGILAMMTHVNWNGGIIASGDTHVLRYFTRDTYAYVWHRDAALTALALDAAGYGDVTRRYYEFALSTIRNGYMFHRYKADGRWGSTWHSWVSKCGSLPIQEDETALVVYALWRHYEKYRDMDFVKDFYKPLVKDAGDFMVRYARDGLPLPSHDLWEERCGIHSWTVASVVSGLRAAAKFADLFGEDDKRSEYEAAANAMLGRFREIMKDRGLYTRGLLYRDGGLAIDDELDSSALGLAVLGAVDTSDPLMVNTVKAIEGKLWVNGVGGLARYSGDQYQRAVNGPGNPWLITTLWLAQWHALVGNAKRARELVDWAISKATPTGLLPEQVDGEGRPISVAPLTWSHAELVRTILMIGGAPAGI</sequence>
<feature type="domain" description="GH15-like" evidence="1">
    <location>
        <begin position="265"/>
        <end position="609"/>
    </location>
</feature>
<dbReference type="OrthoDB" id="36362at2157"/>
<protein>
    <submittedName>
        <fullName evidence="2">Glucan 1,3-alpha-glucosidase</fullName>
    </submittedName>
</protein>
<dbReference type="AlphaFoldDB" id="A0A830GW08"/>
<dbReference type="PANTHER" id="PTHR31616:SF13">
    <property type="entry name" value="GLUCAN 1,4-ALPHA-GLUCOSIDASE"/>
    <property type="match status" value="1"/>
</dbReference>
<dbReference type="GO" id="GO:0004553">
    <property type="term" value="F:hydrolase activity, hydrolyzing O-glycosyl compounds"/>
    <property type="evidence" value="ECO:0007669"/>
    <property type="project" value="TreeGrafter"/>
</dbReference>
<dbReference type="Pfam" id="PF00723">
    <property type="entry name" value="Glyco_hydro_15"/>
    <property type="match status" value="1"/>
</dbReference>
<accession>A0A830GW08</accession>
<comment type="caution">
    <text evidence="2">The sequence shown here is derived from an EMBL/GenBank/DDBJ whole genome shotgun (WGS) entry which is preliminary data.</text>
</comment>
<dbReference type="InterPro" id="IPR011613">
    <property type="entry name" value="GH15-like"/>
</dbReference>
<dbReference type="Gene3D" id="1.50.10.10">
    <property type="match status" value="1"/>
</dbReference>
<dbReference type="SUPFAM" id="SSF48208">
    <property type="entry name" value="Six-hairpin glycosidases"/>
    <property type="match status" value="1"/>
</dbReference>
<dbReference type="InterPro" id="IPR012341">
    <property type="entry name" value="6hp_glycosidase-like_sf"/>
</dbReference>
<organism evidence="2 3">
    <name type="scientific">Thermocladium modestius</name>
    <dbReference type="NCBI Taxonomy" id="62609"/>
    <lineage>
        <taxon>Archaea</taxon>
        <taxon>Thermoproteota</taxon>
        <taxon>Thermoprotei</taxon>
        <taxon>Thermoproteales</taxon>
        <taxon>Thermoproteaceae</taxon>
        <taxon>Thermocladium</taxon>
    </lineage>
</organism>
<dbReference type="RefSeq" id="WP_188596629.1">
    <property type="nucleotide sequence ID" value="NZ_BMNL01000003.1"/>
</dbReference>
<dbReference type="EMBL" id="BMNL01000003">
    <property type="protein sequence ID" value="GGP21414.1"/>
    <property type="molecule type" value="Genomic_DNA"/>
</dbReference>
<reference evidence="2" key="1">
    <citation type="journal article" date="2014" name="Int. J. Syst. Evol. Microbiol.">
        <title>Complete genome sequence of Corynebacterium casei LMG S-19264T (=DSM 44701T), isolated from a smear-ripened cheese.</title>
        <authorList>
            <consortium name="US DOE Joint Genome Institute (JGI-PGF)"/>
            <person name="Walter F."/>
            <person name="Albersmeier A."/>
            <person name="Kalinowski J."/>
            <person name="Ruckert C."/>
        </authorList>
    </citation>
    <scope>NUCLEOTIDE SEQUENCE</scope>
    <source>
        <strain evidence="2">JCM 10088</strain>
    </source>
</reference>
<evidence type="ECO:0000259" key="1">
    <source>
        <dbReference type="Pfam" id="PF00723"/>
    </source>
</evidence>
<proteinExistence type="predicted"/>
<name>A0A830GW08_9CREN</name>